<dbReference type="InterPro" id="IPR050215">
    <property type="entry name" value="Thiolase-like_sf_Thiolase"/>
</dbReference>
<dbReference type="GO" id="GO:0005777">
    <property type="term" value="C:peroxisome"/>
    <property type="evidence" value="ECO:0007669"/>
    <property type="project" value="UniProtKB-SubCell"/>
</dbReference>
<dbReference type="Pfam" id="PF02803">
    <property type="entry name" value="Thiolase_C"/>
    <property type="match status" value="1"/>
</dbReference>
<dbReference type="Gene3D" id="3.40.47.10">
    <property type="match status" value="1"/>
</dbReference>
<reference evidence="10" key="1">
    <citation type="journal article" date="2015" name="Proc. Natl. Acad. Sci. U.S.A.">
        <title>Networks of energetic and metabolic interactions define dynamics in microbial communities.</title>
        <authorList>
            <person name="Embree M."/>
            <person name="Liu J.K."/>
            <person name="Al-Bassam M.M."/>
            <person name="Zengler K."/>
        </authorList>
    </citation>
    <scope>NUCLEOTIDE SEQUENCE</scope>
</reference>
<evidence type="ECO:0000313" key="10">
    <source>
        <dbReference type="EMBL" id="KUG22300.1"/>
    </source>
</evidence>
<dbReference type="Pfam" id="PF00108">
    <property type="entry name" value="Thiolase_N"/>
    <property type="match status" value="1"/>
</dbReference>
<dbReference type="InterPro" id="IPR020617">
    <property type="entry name" value="Thiolase_C"/>
</dbReference>
<keyword evidence="4" id="KW-0276">Fatty acid metabolism</keyword>
<comment type="similarity">
    <text evidence="2">Belongs to the thiolase-like superfamily. Thiolase family.</text>
</comment>
<sequence>MKNVRECVLIDGVRSANCRAHAEKGWFRNVMPDVILTTVYSALFERVNKIKPEEVEAVYVGTSNQSGCQNELARFSWLAGGFPDSVPQNHVNMQCPSGMAATEHAARAILADEGDIYIAAGVEDMQHVPMGHSMEWPKRLFEKYNMNDLMMGVTAEKVAEVYNISRKDMENMAYWSNMKAAQATKEGNFKREIVPIEGEKEDGTRFMVDTDQWIRADITMEKMATMQSPFKPGGLVTAATSSPLTTGAAAMLLMERNLADKLGLNYHLKYVAGAMAGCDPHVMGMGPVPAVKKALTRAGLKIKDIDIWELNEAFCSQALAVVRELGIEENAPFKNVNIWGGATALGHPLGESGARLSITLNNIMKTDRKDAKYGCATLCGGWGVGNAIIWENVHK</sequence>
<dbReference type="GO" id="GO:0003985">
    <property type="term" value="F:acetyl-CoA C-acetyltransferase activity"/>
    <property type="evidence" value="ECO:0007669"/>
    <property type="project" value="UniProtKB-EC"/>
</dbReference>
<dbReference type="GO" id="GO:0006635">
    <property type="term" value="P:fatty acid beta-oxidation"/>
    <property type="evidence" value="ECO:0007669"/>
    <property type="project" value="TreeGrafter"/>
</dbReference>
<gene>
    <name evidence="10" type="ORF">ASZ90_007933</name>
</gene>
<proteinExistence type="inferred from homology"/>
<dbReference type="InterPro" id="IPR002155">
    <property type="entry name" value="Thiolase"/>
</dbReference>
<evidence type="ECO:0000259" key="8">
    <source>
        <dbReference type="Pfam" id="PF00108"/>
    </source>
</evidence>
<keyword evidence="6" id="KW-0576">Peroxisome</keyword>
<dbReference type="PIRSF" id="PIRSF000429">
    <property type="entry name" value="Ac-CoA_Ac_transf"/>
    <property type="match status" value="1"/>
</dbReference>
<feature type="domain" description="Thiolase N-terminal" evidence="8">
    <location>
        <begin position="21"/>
        <end position="256"/>
    </location>
</feature>
<dbReference type="AlphaFoldDB" id="A0A0W8FN50"/>
<evidence type="ECO:0000256" key="1">
    <source>
        <dbReference type="ARBA" id="ARBA00004275"/>
    </source>
</evidence>
<keyword evidence="3 10" id="KW-0808">Transferase</keyword>
<dbReference type="GO" id="GO:0010124">
    <property type="term" value="P:phenylacetate catabolic process"/>
    <property type="evidence" value="ECO:0007669"/>
    <property type="project" value="TreeGrafter"/>
</dbReference>
<feature type="domain" description="Thiolase C-terminal" evidence="9">
    <location>
        <begin position="270"/>
        <end position="391"/>
    </location>
</feature>
<dbReference type="CDD" id="cd00751">
    <property type="entry name" value="thiolase"/>
    <property type="match status" value="1"/>
</dbReference>
<dbReference type="SUPFAM" id="SSF53901">
    <property type="entry name" value="Thiolase-like"/>
    <property type="match status" value="2"/>
</dbReference>
<dbReference type="InterPro" id="IPR020616">
    <property type="entry name" value="Thiolase_N"/>
</dbReference>
<evidence type="ECO:0000256" key="3">
    <source>
        <dbReference type="ARBA" id="ARBA00022679"/>
    </source>
</evidence>
<dbReference type="EC" id="2.3.1.9" evidence="10"/>
<protein>
    <submittedName>
        <fullName evidence="10">3-ketoacyl-coa thiolase</fullName>
        <ecNumber evidence="10">2.3.1.16</ecNumber>
        <ecNumber evidence="10">2.3.1.9</ecNumber>
    </submittedName>
</protein>
<dbReference type="InterPro" id="IPR016039">
    <property type="entry name" value="Thiolase-like"/>
</dbReference>
<dbReference type="EC" id="2.3.1.16" evidence="10"/>
<evidence type="ECO:0000256" key="6">
    <source>
        <dbReference type="ARBA" id="ARBA00023140"/>
    </source>
</evidence>
<organism evidence="10">
    <name type="scientific">hydrocarbon metagenome</name>
    <dbReference type="NCBI Taxonomy" id="938273"/>
    <lineage>
        <taxon>unclassified sequences</taxon>
        <taxon>metagenomes</taxon>
        <taxon>ecological metagenomes</taxon>
    </lineage>
</organism>
<dbReference type="PANTHER" id="PTHR43853">
    <property type="entry name" value="3-KETOACYL-COA THIOLASE, PEROXISOMAL"/>
    <property type="match status" value="1"/>
</dbReference>
<dbReference type="EMBL" id="LNQE01000975">
    <property type="protein sequence ID" value="KUG22300.1"/>
    <property type="molecule type" value="Genomic_DNA"/>
</dbReference>
<accession>A0A0W8FN50</accession>
<evidence type="ECO:0000256" key="5">
    <source>
        <dbReference type="ARBA" id="ARBA00023098"/>
    </source>
</evidence>
<keyword evidence="5" id="KW-0443">Lipid metabolism</keyword>
<evidence type="ECO:0000256" key="2">
    <source>
        <dbReference type="ARBA" id="ARBA00010982"/>
    </source>
</evidence>
<keyword evidence="7 10" id="KW-0012">Acyltransferase</keyword>
<comment type="subcellular location">
    <subcellularLocation>
        <location evidence="1">Peroxisome</location>
    </subcellularLocation>
</comment>
<name>A0A0W8FN50_9ZZZZ</name>
<evidence type="ECO:0000256" key="4">
    <source>
        <dbReference type="ARBA" id="ARBA00022832"/>
    </source>
</evidence>
<dbReference type="PANTHER" id="PTHR43853:SF8">
    <property type="entry name" value="3-KETOACYL-COA THIOLASE, PEROXISOMAL"/>
    <property type="match status" value="1"/>
</dbReference>
<dbReference type="NCBIfam" id="TIGR01930">
    <property type="entry name" value="AcCoA-C-Actrans"/>
    <property type="match status" value="1"/>
</dbReference>
<evidence type="ECO:0000259" key="9">
    <source>
        <dbReference type="Pfam" id="PF02803"/>
    </source>
</evidence>
<evidence type="ECO:0000256" key="7">
    <source>
        <dbReference type="ARBA" id="ARBA00023315"/>
    </source>
</evidence>
<comment type="caution">
    <text evidence="10">The sequence shown here is derived from an EMBL/GenBank/DDBJ whole genome shotgun (WGS) entry which is preliminary data.</text>
</comment>